<keyword evidence="3" id="KW-1185">Reference proteome</keyword>
<dbReference type="AlphaFoldDB" id="A0A8X6K554"/>
<gene>
    <name evidence="2" type="ORF">NPIL_608801</name>
</gene>
<comment type="caution">
    <text evidence="2">The sequence shown here is derived from an EMBL/GenBank/DDBJ whole genome shotgun (WGS) entry which is preliminary data.</text>
</comment>
<feature type="compositionally biased region" description="Basic and acidic residues" evidence="1">
    <location>
        <begin position="1"/>
        <end position="11"/>
    </location>
</feature>
<feature type="region of interest" description="Disordered" evidence="1">
    <location>
        <begin position="1"/>
        <end position="35"/>
    </location>
</feature>
<protein>
    <submittedName>
        <fullName evidence="2">Uncharacterized protein</fullName>
    </submittedName>
</protein>
<evidence type="ECO:0000313" key="2">
    <source>
        <dbReference type="EMBL" id="GFS67376.1"/>
    </source>
</evidence>
<evidence type="ECO:0000313" key="3">
    <source>
        <dbReference type="Proteomes" id="UP000887013"/>
    </source>
</evidence>
<accession>A0A8X6K554</accession>
<organism evidence="2 3">
    <name type="scientific">Nephila pilipes</name>
    <name type="common">Giant wood spider</name>
    <name type="synonym">Nephila maculata</name>
    <dbReference type="NCBI Taxonomy" id="299642"/>
    <lineage>
        <taxon>Eukaryota</taxon>
        <taxon>Metazoa</taxon>
        <taxon>Ecdysozoa</taxon>
        <taxon>Arthropoda</taxon>
        <taxon>Chelicerata</taxon>
        <taxon>Arachnida</taxon>
        <taxon>Araneae</taxon>
        <taxon>Araneomorphae</taxon>
        <taxon>Entelegynae</taxon>
        <taxon>Araneoidea</taxon>
        <taxon>Nephilidae</taxon>
        <taxon>Nephila</taxon>
    </lineage>
</organism>
<evidence type="ECO:0000256" key="1">
    <source>
        <dbReference type="SAM" id="MobiDB-lite"/>
    </source>
</evidence>
<reference evidence="2" key="1">
    <citation type="submission" date="2020-08" db="EMBL/GenBank/DDBJ databases">
        <title>Multicomponent nature underlies the extraordinary mechanical properties of spider dragline silk.</title>
        <authorList>
            <person name="Kono N."/>
            <person name="Nakamura H."/>
            <person name="Mori M."/>
            <person name="Yoshida Y."/>
            <person name="Ohtoshi R."/>
            <person name="Malay A.D."/>
            <person name="Moran D.A.P."/>
            <person name="Tomita M."/>
            <person name="Numata K."/>
            <person name="Arakawa K."/>
        </authorList>
    </citation>
    <scope>NUCLEOTIDE SEQUENCE</scope>
</reference>
<dbReference type="Proteomes" id="UP000887013">
    <property type="component" value="Unassembled WGS sequence"/>
</dbReference>
<dbReference type="EMBL" id="BMAW01000086">
    <property type="protein sequence ID" value="GFS67376.1"/>
    <property type="molecule type" value="Genomic_DNA"/>
</dbReference>
<sequence>MITDFALKDYRPTNSKESFSSGLEPSTGLPTISETNEPLDKKIRYSFPASEQAFISLGSCVFIMTQKPNQDDGKSNLTQSGVVVELYLSSCLRDFFIG</sequence>
<proteinExistence type="predicted"/>
<feature type="compositionally biased region" description="Polar residues" evidence="1">
    <location>
        <begin position="12"/>
        <end position="35"/>
    </location>
</feature>
<name>A0A8X6K554_NEPPI</name>